<evidence type="ECO:0000256" key="1">
    <source>
        <dbReference type="SAM" id="Phobius"/>
    </source>
</evidence>
<dbReference type="AlphaFoldDB" id="A0A6N6MGE0"/>
<comment type="caution">
    <text evidence="2">The sequence shown here is derived from an EMBL/GenBank/DDBJ whole genome shotgun (WGS) entry which is preliminary data.</text>
</comment>
<evidence type="ECO:0000313" key="2">
    <source>
        <dbReference type="EMBL" id="KAB1069372.1"/>
    </source>
</evidence>
<evidence type="ECO:0008006" key="4">
    <source>
        <dbReference type="Google" id="ProtNLM"/>
    </source>
</evidence>
<evidence type="ECO:0000313" key="3">
    <source>
        <dbReference type="Proteomes" id="UP000441333"/>
    </source>
</evidence>
<dbReference type="RefSeq" id="WP_150936855.1">
    <property type="nucleotide sequence ID" value="NZ_WAAT01000025.1"/>
</dbReference>
<keyword evidence="1" id="KW-1133">Transmembrane helix</keyword>
<keyword evidence="1" id="KW-0812">Transmembrane</keyword>
<organism evidence="2 3">
    <name type="scientific">Pseudotamlana haliotis</name>
    <dbReference type="NCBI Taxonomy" id="2614804"/>
    <lineage>
        <taxon>Bacteria</taxon>
        <taxon>Pseudomonadati</taxon>
        <taxon>Bacteroidota</taxon>
        <taxon>Flavobacteriia</taxon>
        <taxon>Flavobacteriales</taxon>
        <taxon>Flavobacteriaceae</taxon>
        <taxon>Pseudotamlana</taxon>
    </lineage>
</organism>
<keyword evidence="1" id="KW-0472">Membrane</keyword>
<dbReference type="Proteomes" id="UP000441333">
    <property type="component" value="Unassembled WGS sequence"/>
</dbReference>
<proteinExistence type="predicted"/>
<reference evidence="2 3" key="1">
    <citation type="submission" date="2019-09" db="EMBL/GenBank/DDBJ databases">
        <authorList>
            <person name="Cao W.R."/>
        </authorList>
    </citation>
    <scope>NUCLEOTIDE SEQUENCE [LARGE SCALE GENOMIC DNA]</scope>
    <source>
        <strain evidence="2 3">B1N29</strain>
    </source>
</reference>
<name>A0A6N6MGE0_9FLAO</name>
<protein>
    <recommendedName>
        <fullName evidence="4">DUF3379 domain-containing protein</fullName>
    </recommendedName>
</protein>
<feature type="transmembrane region" description="Helical" evidence="1">
    <location>
        <begin position="69"/>
        <end position="89"/>
    </location>
</feature>
<dbReference type="EMBL" id="WAAT01000025">
    <property type="protein sequence ID" value="KAB1069372.1"/>
    <property type="molecule type" value="Genomic_DNA"/>
</dbReference>
<sequence length="160" mass="18349">MVLNKIEALLEKYENGETTLAEEQALKQFFSEEDVPAHLEVYKSMFAYYKVSQEEVFTQKLPLESKRRFTFKWISVAAAVVLLFGFYWASSESSEDLGTYDDPELAYLEVTKSLAMISEKLNQGTSTIGYLEEVNKGTATISYLKELENATQIIFKEQKH</sequence>
<gene>
    <name evidence="2" type="ORF">F6U93_03410</name>
</gene>
<keyword evidence="3" id="KW-1185">Reference proteome</keyword>
<accession>A0A6N6MGE0</accession>